<dbReference type="Proteomes" id="UP000015101">
    <property type="component" value="Unassembled WGS sequence"/>
</dbReference>
<keyword evidence="3" id="KW-0808">Transferase</keyword>
<dbReference type="GO" id="GO:0008270">
    <property type="term" value="F:zinc ion binding"/>
    <property type="evidence" value="ECO:0007669"/>
    <property type="project" value="UniProtKB-KW"/>
</dbReference>
<evidence type="ECO:0000256" key="2">
    <source>
        <dbReference type="ARBA" id="ARBA00004906"/>
    </source>
</evidence>
<comment type="subcellular location">
    <subcellularLocation>
        <location evidence="1">Membrane</location>
        <topology evidence="1">Single-pass membrane protein</topology>
    </subcellularLocation>
</comment>
<dbReference type="InParanoid" id="T1G4F1"/>
<name>T1G4F1_HELRO</name>
<dbReference type="Gene3D" id="3.30.40.10">
    <property type="entry name" value="Zinc/RING finger domain, C3HC4 (zinc finger)"/>
    <property type="match status" value="1"/>
</dbReference>
<keyword evidence="15" id="KW-1185">Reference proteome</keyword>
<feature type="domain" description="RING-type" evidence="12">
    <location>
        <begin position="49"/>
        <end position="90"/>
    </location>
</feature>
<evidence type="ECO:0000259" key="12">
    <source>
        <dbReference type="PROSITE" id="PS50089"/>
    </source>
</evidence>
<evidence type="ECO:0000256" key="3">
    <source>
        <dbReference type="ARBA" id="ARBA00022679"/>
    </source>
</evidence>
<dbReference type="PANTHER" id="PTHR45768:SF18">
    <property type="entry name" value="RING-H2 FINGER PROTEIN ATL47-RELATED"/>
    <property type="match status" value="1"/>
</dbReference>
<organism evidence="14 15">
    <name type="scientific">Helobdella robusta</name>
    <name type="common">Californian leech</name>
    <dbReference type="NCBI Taxonomy" id="6412"/>
    <lineage>
        <taxon>Eukaryota</taxon>
        <taxon>Metazoa</taxon>
        <taxon>Spiralia</taxon>
        <taxon>Lophotrochozoa</taxon>
        <taxon>Annelida</taxon>
        <taxon>Clitellata</taxon>
        <taxon>Hirudinea</taxon>
        <taxon>Rhynchobdellida</taxon>
        <taxon>Glossiphoniidae</taxon>
        <taxon>Helobdella</taxon>
    </lineage>
</organism>
<evidence type="ECO:0000256" key="1">
    <source>
        <dbReference type="ARBA" id="ARBA00004167"/>
    </source>
</evidence>
<dbReference type="RefSeq" id="XP_009020160.1">
    <property type="nucleotide sequence ID" value="XM_009021912.1"/>
</dbReference>
<dbReference type="UniPathway" id="UPA00143"/>
<dbReference type="GeneID" id="20215949"/>
<accession>T1G4F1</accession>
<evidence type="ECO:0000256" key="5">
    <source>
        <dbReference type="ARBA" id="ARBA00022723"/>
    </source>
</evidence>
<dbReference type="GO" id="GO:0016740">
    <property type="term" value="F:transferase activity"/>
    <property type="evidence" value="ECO:0007669"/>
    <property type="project" value="UniProtKB-KW"/>
</dbReference>
<dbReference type="SUPFAM" id="SSF57850">
    <property type="entry name" value="RING/U-box"/>
    <property type="match status" value="1"/>
</dbReference>
<evidence type="ECO:0000256" key="7">
    <source>
        <dbReference type="ARBA" id="ARBA00022786"/>
    </source>
</evidence>
<dbReference type="EnsemblMetazoa" id="HelroT81493">
    <property type="protein sequence ID" value="HelroP81493"/>
    <property type="gene ID" value="HelroG81493"/>
</dbReference>
<comment type="pathway">
    <text evidence="2">Protein modification; protein ubiquitination.</text>
</comment>
<sequence>MFVNETKPFNNLYFSGNITLKKDRYYDGIPFNRRYRLPYVKGKFTSDQCIVCLDEFVEDMFVCELVCKHAFHYQCCREWFINKTSCPICRRKMGVCVAVQYRYKKKKNADGEEIVSIFIETSPYIL</sequence>
<dbReference type="EMBL" id="KB096743">
    <property type="protein sequence ID" value="ESO01506.1"/>
    <property type="molecule type" value="Genomic_DNA"/>
</dbReference>
<reference evidence="14" key="3">
    <citation type="submission" date="2015-06" db="UniProtKB">
        <authorList>
            <consortium name="EnsemblMetazoa"/>
        </authorList>
    </citation>
    <scope>IDENTIFICATION</scope>
</reference>
<protein>
    <recommendedName>
        <fullName evidence="12">RING-type domain-containing protein</fullName>
    </recommendedName>
</protein>
<dbReference type="GO" id="GO:0016567">
    <property type="term" value="P:protein ubiquitination"/>
    <property type="evidence" value="ECO:0007669"/>
    <property type="project" value="UniProtKB-UniPathway"/>
</dbReference>
<dbReference type="InterPro" id="IPR013083">
    <property type="entry name" value="Znf_RING/FYVE/PHD"/>
</dbReference>
<keyword evidence="8" id="KW-0862">Zinc</keyword>
<dbReference type="HOGENOM" id="CLU_123525_0_0_1"/>
<dbReference type="OrthoDB" id="8062037at2759"/>
<keyword evidence="4" id="KW-0812">Transmembrane</keyword>
<keyword evidence="9" id="KW-1133">Transmembrane helix</keyword>
<reference evidence="15" key="1">
    <citation type="submission" date="2012-12" db="EMBL/GenBank/DDBJ databases">
        <authorList>
            <person name="Hellsten U."/>
            <person name="Grimwood J."/>
            <person name="Chapman J.A."/>
            <person name="Shapiro H."/>
            <person name="Aerts A."/>
            <person name="Otillar R.P."/>
            <person name="Terry A.Y."/>
            <person name="Boore J.L."/>
            <person name="Simakov O."/>
            <person name="Marletaz F."/>
            <person name="Cho S.-J."/>
            <person name="Edsinger-Gonzales E."/>
            <person name="Havlak P."/>
            <person name="Kuo D.-H."/>
            <person name="Larsson T."/>
            <person name="Lv J."/>
            <person name="Arendt D."/>
            <person name="Savage R."/>
            <person name="Osoegawa K."/>
            <person name="de Jong P."/>
            <person name="Lindberg D.R."/>
            <person name="Seaver E.C."/>
            <person name="Weisblat D.A."/>
            <person name="Putnam N.H."/>
            <person name="Grigoriev I.V."/>
            <person name="Rokhsar D.S."/>
        </authorList>
    </citation>
    <scope>NUCLEOTIDE SEQUENCE</scope>
</reference>
<dbReference type="PROSITE" id="PS50089">
    <property type="entry name" value="ZF_RING_2"/>
    <property type="match status" value="1"/>
</dbReference>
<dbReference type="InterPro" id="IPR001841">
    <property type="entry name" value="Znf_RING"/>
</dbReference>
<proteinExistence type="predicted"/>
<evidence type="ECO:0000256" key="9">
    <source>
        <dbReference type="ARBA" id="ARBA00022989"/>
    </source>
</evidence>
<evidence type="ECO:0000256" key="6">
    <source>
        <dbReference type="ARBA" id="ARBA00022771"/>
    </source>
</evidence>
<evidence type="ECO:0000313" key="15">
    <source>
        <dbReference type="Proteomes" id="UP000015101"/>
    </source>
</evidence>
<keyword evidence="7" id="KW-0833">Ubl conjugation pathway</keyword>
<evidence type="ECO:0000256" key="4">
    <source>
        <dbReference type="ARBA" id="ARBA00022692"/>
    </source>
</evidence>
<evidence type="ECO:0000256" key="10">
    <source>
        <dbReference type="ARBA" id="ARBA00023136"/>
    </source>
</evidence>
<dbReference type="SMART" id="SM00184">
    <property type="entry name" value="RING"/>
    <property type="match status" value="1"/>
</dbReference>
<dbReference type="PANTHER" id="PTHR45768">
    <property type="entry name" value="E3 UBIQUITIN-PROTEIN LIGASE RNF13-LIKE"/>
    <property type="match status" value="1"/>
</dbReference>
<gene>
    <name evidence="14" type="primary">20215949</name>
    <name evidence="13" type="ORF">HELRODRAFT_81493</name>
</gene>
<reference evidence="13 15" key="2">
    <citation type="journal article" date="2013" name="Nature">
        <title>Insights into bilaterian evolution from three spiralian genomes.</title>
        <authorList>
            <person name="Simakov O."/>
            <person name="Marletaz F."/>
            <person name="Cho S.J."/>
            <person name="Edsinger-Gonzales E."/>
            <person name="Havlak P."/>
            <person name="Hellsten U."/>
            <person name="Kuo D.H."/>
            <person name="Larsson T."/>
            <person name="Lv J."/>
            <person name="Arendt D."/>
            <person name="Savage R."/>
            <person name="Osoegawa K."/>
            <person name="de Jong P."/>
            <person name="Grimwood J."/>
            <person name="Chapman J.A."/>
            <person name="Shapiro H."/>
            <person name="Aerts A."/>
            <person name="Otillar R.P."/>
            <person name="Terry A.Y."/>
            <person name="Boore J.L."/>
            <person name="Grigoriev I.V."/>
            <person name="Lindberg D.R."/>
            <person name="Seaver E.C."/>
            <person name="Weisblat D.A."/>
            <person name="Putnam N.H."/>
            <person name="Rokhsar D.S."/>
        </authorList>
    </citation>
    <scope>NUCLEOTIDE SEQUENCE</scope>
</reference>
<dbReference type="AlphaFoldDB" id="T1G4F1"/>
<keyword evidence="5" id="KW-0479">Metal-binding</keyword>
<evidence type="ECO:0000313" key="13">
    <source>
        <dbReference type="EMBL" id="ESO01506.1"/>
    </source>
</evidence>
<dbReference type="Pfam" id="PF13639">
    <property type="entry name" value="zf-RING_2"/>
    <property type="match status" value="1"/>
</dbReference>
<evidence type="ECO:0000256" key="8">
    <source>
        <dbReference type="ARBA" id="ARBA00022833"/>
    </source>
</evidence>
<dbReference type="CTD" id="20215949"/>
<dbReference type="KEGG" id="hro:HELRODRAFT_81493"/>
<dbReference type="GO" id="GO:0016020">
    <property type="term" value="C:membrane"/>
    <property type="evidence" value="ECO:0007669"/>
    <property type="project" value="UniProtKB-SubCell"/>
</dbReference>
<keyword evidence="6 11" id="KW-0863">Zinc-finger</keyword>
<dbReference type="EMBL" id="AMQM01004923">
    <property type="status" value="NOT_ANNOTATED_CDS"/>
    <property type="molecule type" value="Genomic_DNA"/>
</dbReference>
<keyword evidence="10" id="KW-0472">Membrane</keyword>
<evidence type="ECO:0000256" key="11">
    <source>
        <dbReference type="PROSITE-ProRule" id="PRU00175"/>
    </source>
</evidence>
<evidence type="ECO:0000313" key="14">
    <source>
        <dbReference type="EnsemblMetazoa" id="HelroP81493"/>
    </source>
</evidence>